<protein>
    <submittedName>
        <fullName evidence="2">Uncharacterized protein</fullName>
    </submittedName>
</protein>
<feature type="compositionally biased region" description="Polar residues" evidence="1">
    <location>
        <begin position="96"/>
        <end position="107"/>
    </location>
</feature>
<feature type="region of interest" description="Disordered" evidence="1">
    <location>
        <begin position="65"/>
        <end position="127"/>
    </location>
</feature>
<feature type="compositionally biased region" description="Low complexity" evidence="1">
    <location>
        <begin position="200"/>
        <end position="218"/>
    </location>
</feature>
<evidence type="ECO:0000256" key="1">
    <source>
        <dbReference type="SAM" id="MobiDB-lite"/>
    </source>
</evidence>
<dbReference type="Proteomes" id="UP000178912">
    <property type="component" value="Unassembled WGS sequence"/>
</dbReference>
<feature type="region of interest" description="Disordered" evidence="1">
    <location>
        <begin position="192"/>
        <end position="218"/>
    </location>
</feature>
<evidence type="ECO:0000313" key="2">
    <source>
        <dbReference type="EMBL" id="CZS94093.1"/>
    </source>
</evidence>
<gene>
    <name evidence="2" type="ORF">RAG0_04126</name>
</gene>
<sequence length="218" mass="23585">MSFKPIPKSATTSVATASQLLDLVAQEGYNLCIKHFKDAGMSWADMVINKQIMEKEAVAGCWKSDGKGAVKEDGEQDDEDYEEGEPETVVGAPATTHVQTNVSPSTSKRNRIDSDAEDKTSQVSKRQKKMAVLLENNNPPKYFALSEAAAAKRKEYTHPFGPIEGVYFAETPGYPYNPPALAYTATVHSDKDLVDDNGEASSTPKAATKTTTKCSALS</sequence>
<proteinExistence type="predicted"/>
<organism evidence="2 3">
    <name type="scientific">Rhynchosporium agropyri</name>
    <dbReference type="NCBI Taxonomy" id="914238"/>
    <lineage>
        <taxon>Eukaryota</taxon>
        <taxon>Fungi</taxon>
        <taxon>Dikarya</taxon>
        <taxon>Ascomycota</taxon>
        <taxon>Pezizomycotina</taxon>
        <taxon>Leotiomycetes</taxon>
        <taxon>Helotiales</taxon>
        <taxon>Ploettnerulaceae</taxon>
        <taxon>Rhynchosporium</taxon>
    </lineage>
</organism>
<dbReference type="AlphaFoldDB" id="A0A1E1K7M8"/>
<keyword evidence="3" id="KW-1185">Reference proteome</keyword>
<dbReference type="EMBL" id="FJUX01000017">
    <property type="protein sequence ID" value="CZS94093.1"/>
    <property type="molecule type" value="Genomic_DNA"/>
</dbReference>
<feature type="compositionally biased region" description="Basic and acidic residues" evidence="1">
    <location>
        <begin position="110"/>
        <end position="120"/>
    </location>
</feature>
<evidence type="ECO:0000313" key="3">
    <source>
        <dbReference type="Proteomes" id="UP000178912"/>
    </source>
</evidence>
<accession>A0A1E1K7M8</accession>
<name>A0A1E1K7M8_9HELO</name>
<reference evidence="3" key="1">
    <citation type="submission" date="2016-03" db="EMBL/GenBank/DDBJ databases">
        <authorList>
            <person name="Guldener U."/>
        </authorList>
    </citation>
    <scope>NUCLEOTIDE SEQUENCE [LARGE SCALE GENOMIC DNA]</scope>
    <source>
        <strain evidence="3">04CH-RAC-A.6.1</strain>
    </source>
</reference>
<feature type="compositionally biased region" description="Acidic residues" evidence="1">
    <location>
        <begin position="74"/>
        <end position="86"/>
    </location>
</feature>